<evidence type="ECO:0000313" key="2">
    <source>
        <dbReference type="Proteomes" id="UP000318313"/>
    </source>
</evidence>
<accession>A0A518IES0</accession>
<dbReference type="CDD" id="cd00229">
    <property type="entry name" value="SGNH_hydrolase"/>
    <property type="match status" value="1"/>
</dbReference>
<dbReference type="AlphaFoldDB" id="A0A518IES0"/>
<sequence>MKYMPGKVGSLDELALMGSVLISVILIGTFSTNVRADEPQATGKYLKILFLGNSITLHGPAPKIGWKGNWGMAASAPEKDFVHIVTGALAKSSGATPKTLVRNIAAFERQYATYDLKQNLKEAFAFQPDLVVLAIGENVPKLETEEAKAQFKASVDQLLKELQTDNQPTIIVRSCFWPNPAKDAALRQACQQAGGMFVDISSLGKEESNYARSERDFQHAGVAAHPGDKGMQAIADAILKVVQP</sequence>
<evidence type="ECO:0000313" key="1">
    <source>
        <dbReference type="EMBL" id="QDV51557.1"/>
    </source>
</evidence>
<dbReference type="GO" id="GO:0016788">
    <property type="term" value="F:hydrolase activity, acting on ester bonds"/>
    <property type="evidence" value="ECO:0007669"/>
    <property type="project" value="UniProtKB-ARBA"/>
</dbReference>
<evidence type="ECO:0008006" key="3">
    <source>
        <dbReference type="Google" id="ProtNLM"/>
    </source>
</evidence>
<dbReference type="Proteomes" id="UP000318313">
    <property type="component" value="Chromosome"/>
</dbReference>
<dbReference type="KEGG" id="gfm:Enr17x_36130"/>
<proteinExistence type="predicted"/>
<dbReference type="InterPro" id="IPR036514">
    <property type="entry name" value="SGNH_hydro_sf"/>
</dbReference>
<protein>
    <recommendedName>
        <fullName evidence="3">SGNH hydrolase-type esterase domain-containing protein</fullName>
    </recommendedName>
</protein>
<name>A0A518IES0_9PLAN</name>
<keyword evidence="2" id="KW-1185">Reference proteome</keyword>
<gene>
    <name evidence="1" type="ORF">Enr17x_36130</name>
</gene>
<reference evidence="1 2" key="1">
    <citation type="submission" date="2019-03" db="EMBL/GenBank/DDBJ databases">
        <title>Deep-cultivation of Planctomycetes and their phenomic and genomic characterization uncovers novel biology.</title>
        <authorList>
            <person name="Wiegand S."/>
            <person name="Jogler M."/>
            <person name="Boedeker C."/>
            <person name="Pinto D."/>
            <person name="Vollmers J."/>
            <person name="Rivas-Marin E."/>
            <person name="Kohn T."/>
            <person name="Peeters S.H."/>
            <person name="Heuer A."/>
            <person name="Rast P."/>
            <person name="Oberbeckmann S."/>
            <person name="Bunk B."/>
            <person name="Jeske O."/>
            <person name="Meyerdierks A."/>
            <person name="Storesund J.E."/>
            <person name="Kallscheuer N."/>
            <person name="Luecker S."/>
            <person name="Lage O.M."/>
            <person name="Pohl T."/>
            <person name="Merkel B.J."/>
            <person name="Hornburger P."/>
            <person name="Mueller R.-W."/>
            <person name="Bruemmer F."/>
            <person name="Labrenz M."/>
            <person name="Spormann A.M."/>
            <person name="Op den Camp H."/>
            <person name="Overmann J."/>
            <person name="Amann R."/>
            <person name="Jetten M.S.M."/>
            <person name="Mascher T."/>
            <person name="Medema M.H."/>
            <person name="Devos D.P."/>
            <person name="Kaster A.-K."/>
            <person name="Ovreas L."/>
            <person name="Rohde M."/>
            <person name="Galperin M.Y."/>
            <person name="Jogler C."/>
        </authorList>
    </citation>
    <scope>NUCLEOTIDE SEQUENCE [LARGE SCALE GENOMIC DNA]</scope>
    <source>
        <strain evidence="1 2">Enr17</strain>
    </source>
</reference>
<dbReference type="Gene3D" id="3.40.50.1110">
    <property type="entry name" value="SGNH hydrolase"/>
    <property type="match status" value="1"/>
</dbReference>
<dbReference type="EMBL" id="CP037452">
    <property type="protein sequence ID" value="QDV51557.1"/>
    <property type="molecule type" value="Genomic_DNA"/>
</dbReference>
<dbReference type="SUPFAM" id="SSF52266">
    <property type="entry name" value="SGNH hydrolase"/>
    <property type="match status" value="1"/>
</dbReference>
<organism evidence="1 2">
    <name type="scientific">Gimesia fumaroli</name>
    <dbReference type="NCBI Taxonomy" id="2527976"/>
    <lineage>
        <taxon>Bacteria</taxon>
        <taxon>Pseudomonadati</taxon>
        <taxon>Planctomycetota</taxon>
        <taxon>Planctomycetia</taxon>
        <taxon>Planctomycetales</taxon>
        <taxon>Planctomycetaceae</taxon>
        <taxon>Gimesia</taxon>
    </lineage>
</organism>